<gene>
    <name evidence="4" type="ORF">TD95_003023</name>
</gene>
<evidence type="ECO:0000256" key="1">
    <source>
        <dbReference type="ARBA" id="ARBA00006623"/>
    </source>
</evidence>
<dbReference type="InterPro" id="IPR031318">
    <property type="entry name" value="OPI10"/>
</dbReference>
<sequence length="193" mass="19842">MASPPFGVIPVGQAFITTPSSAPSETSFLYSIGKCESIVVCLIPGTTLPAQTAAAVYATSATDFASTSAAGQAPNFTFLGGIGPGQESAMFDVVSYATGADGIVVGISVEAADVVAAKIQQLPPPPAKSTTTNREATISLAQAIISNAFDFIASFSGSVGPGGVEVVPLKAFENWWKKFESRVRSDPSFLEKK</sequence>
<comment type="similarity">
    <text evidence="1">Belongs to the OPI10 family.</text>
</comment>
<feature type="domain" description="Hikeshi-like C-terminal" evidence="3">
    <location>
        <begin position="137"/>
        <end position="192"/>
    </location>
</feature>
<keyword evidence="5" id="KW-1185">Reference proteome</keyword>
<dbReference type="OrthoDB" id="10248398at2759"/>
<dbReference type="Proteomes" id="UP000033483">
    <property type="component" value="Unassembled WGS sequence"/>
</dbReference>
<comment type="caution">
    <text evidence="4">The sequence shown here is derived from an EMBL/GenBank/DDBJ whole genome shotgun (WGS) entry which is preliminary data.</text>
</comment>
<evidence type="ECO:0000313" key="5">
    <source>
        <dbReference type="Proteomes" id="UP000033483"/>
    </source>
</evidence>
<dbReference type="Pfam" id="PF21057">
    <property type="entry name" value="Hikeshi-like_C"/>
    <property type="match status" value="1"/>
</dbReference>
<dbReference type="GO" id="GO:0061608">
    <property type="term" value="F:nuclear import signal receptor activity"/>
    <property type="evidence" value="ECO:0007669"/>
    <property type="project" value="TreeGrafter"/>
</dbReference>
<feature type="domain" description="Hikeshi-like N-terminal" evidence="2">
    <location>
        <begin position="9"/>
        <end position="122"/>
    </location>
</feature>
<evidence type="ECO:0000313" key="4">
    <source>
        <dbReference type="EMBL" id="KKA28316.1"/>
    </source>
</evidence>
<reference evidence="4 5" key="1">
    <citation type="submission" date="2015-03" db="EMBL/GenBank/DDBJ databases">
        <authorList>
            <person name="Radwan O."/>
            <person name="Al-Naeli F.A."/>
            <person name="Rendon G.A."/>
            <person name="Fields C."/>
        </authorList>
    </citation>
    <scope>NUCLEOTIDE SEQUENCE [LARGE SCALE GENOMIC DNA]</scope>
    <source>
        <strain evidence="4">CR-DP1</strain>
    </source>
</reference>
<dbReference type="AlphaFoldDB" id="A0A0F4ZDY4"/>
<name>A0A0F4ZDY4_9PEZI</name>
<dbReference type="EMBL" id="LAEV01001354">
    <property type="protein sequence ID" value="KKA28316.1"/>
    <property type="molecule type" value="Genomic_DNA"/>
</dbReference>
<dbReference type="GO" id="GO:0006606">
    <property type="term" value="P:protein import into nucleus"/>
    <property type="evidence" value="ECO:0007669"/>
    <property type="project" value="TreeGrafter"/>
</dbReference>
<protein>
    <submittedName>
        <fullName evidence="4">Uncharacterized protein</fullName>
    </submittedName>
</protein>
<accession>A0A0F4ZDY4</accession>
<organism evidence="4 5">
    <name type="scientific">Thielaviopsis punctulata</name>
    <dbReference type="NCBI Taxonomy" id="72032"/>
    <lineage>
        <taxon>Eukaryota</taxon>
        <taxon>Fungi</taxon>
        <taxon>Dikarya</taxon>
        <taxon>Ascomycota</taxon>
        <taxon>Pezizomycotina</taxon>
        <taxon>Sordariomycetes</taxon>
        <taxon>Hypocreomycetidae</taxon>
        <taxon>Microascales</taxon>
        <taxon>Ceratocystidaceae</taxon>
        <taxon>Thielaviopsis</taxon>
    </lineage>
</organism>
<dbReference type="InterPro" id="IPR008493">
    <property type="entry name" value="Hikeshi-like_N"/>
</dbReference>
<dbReference type="PANTHER" id="PTHR12925:SF0">
    <property type="entry name" value="PROTEIN HIKESHI"/>
    <property type="match status" value="1"/>
</dbReference>
<dbReference type="GO" id="GO:0005634">
    <property type="term" value="C:nucleus"/>
    <property type="evidence" value="ECO:0007669"/>
    <property type="project" value="TreeGrafter"/>
</dbReference>
<dbReference type="PANTHER" id="PTHR12925">
    <property type="entry name" value="HIKESHI FAMILY MEMBER"/>
    <property type="match status" value="1"/>
</dbReference>
<dbReference type="InterPro" id="IPR048364">
    <property type="entry name" value="Hikeshi-like_C"/>
</dbReference>
<evidence type="ECO:0000259" key="3">
    <source>
        <dbReference type="Pfam" id="PF21057"/>
    </source>
</evidence>
<dbReference type="Pfam" id="PF05603">
    <property type="entry name" value="Hikeshi-like_N"/>
    <property type="match status" value="1"/>
</dbReference>
<evidence type="ECO:0000259" key="2">
    <source>
        <dbReference type="Pfam" id="PF05603"/>
    </source>
</evidence>
<dbReference type="GO" id="GO:0005829">
    <property type="term" value="C:cytosol"/>
    <property type="evidence" value="ECO:0007669"/>
    <property type="project" value="TreeGrafter"/>
</dbReference>
<proteinExistence type="inferred from homology"/>